<name>A0A852VPC5_9BACT</name>
<dbReference type="Proteomes" id="UP000564385">
    <property type="component" value="Unassembled WGS sequence"/>
</dbReference>
<evidence type="ECO:0000313" key="3">
    <source>
        <dbReference type="EMBL" id="NYF91446.1"/>
    </source>
</evidence>
<dbReference type="GO" id="GO:0003910">
    <property type="term" value="F:DNA ligase (ATP) activity"/>
    <property type="evidence" value="ECO:0007669"/>
    <property type="project" value="UniProtKB-EC"/>
</dbReference>
<accession>A0A852VPC5</accession>
<dbReference type="Pfam" id="PF04679">
    <property type="entry name" value="DNA_ligase_A_C"/>
    <property type="match status" value="1"/>
</dbReference>
<keyword evidence="3" id="KW-0436">Ligase</keyword>
<sequence length="81" mass="9205">MFEKIKHLKAAKCPFANLPELSEGRWGAGLTAEKMKECVWLKPEAVAQIGFLEWTGADHLRHTKFVALLDDKDPKKVVRET</sequence>
<dbReference type="AlphaFoldDB" id="A0A852VPC5"/>
<feature type="domain" description="DNA ligase ATP-dependent C-terminal" evidence="2">
    <location>
        <begin position="6"/>
        <end position="72"/>
    </location>
</feature>
<dbReference type="GO" id="GO:0006310">
    <property type="term" value="P:DNA recombination"/>
    <property type="evidence" value="ECO:0007669"/>
    <property type="project" value="InterPro"/>
</dbReference>
<evidence type="ECO:0000313" key="4">
    <source>
        <dbReference type="Proteomes" id="UP000564385"/>
    </source>
</evidence>
<dbReference type="InterPro" id="IPR012340">
    <property type="entry name" value="NA-bd_OB-fold"/>
</dbReference>
<dbReference type="SUPFAM" id="SSF50249">
    <property type="entry name" value="Nucleic acid-binding proteins"/>
    <property type="match status" value="1"/>
</dbReference>
<dbReference type="Gene3D" id="2.40.50.140">
    <property type="entry name" value="Nucleic acid-binding proteins"/>
    <property type="match status" value="1"/>
</dbReference>
<gene>
    <name evidence="3" type="ORF">HDF08_003548</name>
</gene>
<dbReference type="GO" id="GO:0006281">
    <property type="term" value="P:DNA repair"/>
    <property type="evidence" value="ECO:0007669"/>
    <property type="project" value="InterPro"/>
</dbReference>
<dbReference type="InterPro" id="IPR012309">
    <property type="entry name" value="DNA_ligase_ATP-dep_C"/>
</dbReference>
<proteinExistence type="predicted"/>
<organism evidence="3 4">
    <name type="scientific">Tunturiibacter lichenicola</name>
    <dbReference type="NCBI Taxonomy" id="2051959"/>
    <lineage>
        <taxon>Bacteria</taxon>
        <taxon>Pseudomonadati</taxon>
        <taxon>Acidobacteriota</taxon>
        <taxon>Terriglobia</taxon>
        <taxon>Terriglobales</taxon>
        <taxon>Acidobacteriaceae</taxon>
        <taxon>Tunturiibacter</taxon>
    </lineage>
</organism>
<dbReference type="EMBL" id="JACCCU010000002">
    <property type="protein sequence ID" value="NYF91446.1"/>
    <property type="molecule type" value="Genomic_DNA"/>
</dbReference>
<evidence type="ECO:0000259" key="2">
    <source>
        <dbReference type="Pfam" id="PF04679"/>
    </source>
</evidence>
<evidence type="ECO:0000256" key="1">
    <source>
        <dbReference type="ARBA" id="ARBA00012727"/>
    </source>
</evidence>
<dbReference type="EC" id="6.5.1.1" evidence="1"/>
<comment type="caution">
    <text evidence="3">The sequence shown here is derived from an EMBL/GenBank/DDBJ whole genome shotgun (WGS) entry which is preliminary data.</text>
</comment>
<reference evidence="3 4" key="1">
    <citation type="submission" date="2020-07" db="EMBL/GenBank/DDBJ databases">
        <title>Genomic Encyclopedia of Type Strains, Phase IV (KMG-V): Genome sequencing to study the core and pangenomes of soil and plant-associated prokaryotes.</title>
        <authorList>
            <person name="Whitman W."/>
        </authorList>
    </citation>
    <scope>NUCLEOTIDE SEQUENCE [LARGE SCALE GENOMIC DNA]</scope>
    <source>
        <strain evidence="3 4">M8UP22</strain>
    </source>
</reference>
<protein>
    <recommendedName>
        <fullName evidence="1">DNA ligase (ATP)</fullName>
        <ecNumber evidence="1">6.5.1.1</ecNumber>
    </recommendedName>
</protein>